<dbReference type="VEuPathDB" id="VectorBase:MDOMA2_020288"/>
<proteinExistence type="predicted"/>
<dbReference type="OrthoDB" id="6585993at2759"/>
<dbReference type="InterPro" id="IPR052728">
    <property type="entry name" value="O2_lipid_transport_reg"/>
</dbReference>
<evidence type="ECO:0000313" key="3">
    <source>
        <dbReference type="RefSeq" id="XP_019892507.2"/>
    </source>
</evidence>
<dbReference type="PANTHER" id="PTHR11161:SF0">
    <property type="entry name" value="O-ACYLTRANSFERASE LIKE PROTEIN"/>
    <property type="match status" value="1"/>
</dbReference>
<feature type="transmembrane region" description="Helical" evidence="1">
    <location>
        <begin position="428"/>
        <end position="455"/>
    </location>
</feature>
<dbReference type="Proteomes" id="UP001652621">
    <property type="component" value="Unplaced"/>
</dbReference>
<feature type="transmembrane region" description="Helical" evidence="1">
    <location>
        <begin position="263"/>
        <end position="284"/>
    </location>
</feature>
<feature type="transmembrane region" description="Helical" evidence="1">
    <location>
        <begin position="222"/>
        <end position="242"/>
    </location>
</feature>
<feature type="transmembrane region" description="Helical" evidence="1">
    <location>
        <begin position="356"/>
        <end position="377"/>
    </location>
</feature>
<dbReference type="AlphaFoldDB" id="A0A9J7DHV9"/>
<gene>
    <name evidence="3" type="primary">LOC109612684</name>
</gene>
<feature type="transmembrane region" description="Helical" evidence="1">
    <location>
        <begin position="461"/>
        <end position="483"/>
    </location>
</feature>
<keyword evidence="1" id="KW-1133">Transmembrane helix</keyword>
<feature type="transmembrane region" description="Helical" evidence="1">
    <location>
        <begin position="328"/>
        <end position="349"/>
    </location>
</feature>
<protein>
    <submittedName>
        <fullName evidence="3">Uncharacterized protein LOC109612684</fullName>
    </submittedName>
</protein>
<feature type="transmembrane region" description="Helical" evidence="1">
    <location>
        <begin position="538"/>
        <end position="560"/>
    </location>
</feature>
<name>A0A9J7DHV9_MUSDO</name>
<feature type="transmembrane region" description="Helical" evidence="1">
    <location>
        <begin position="504"/>
        <end position="526"/>
    </location>
</feature>
<feature type="transmembrane region" description="Helical" evidence="1">
    <location>
        <begin position="51"/>
        <end position="71"/>
    </location>
</feature>
<evidence type="ECO:0000313" key="2">
    <source>
        <dbReference type="Proteomes" id="UP001652621"/>
    </source>
</evidence>
<feature type="transmembrane region" description="Helical" evidence="1">
    <location>
        <begin position="397"/>
        <end position="416"/>
    </location>
</feature>
<keyword evidence="1" id="KW-0812">Transmembrane</keyword>
<feature type="transmembrane region" description="Helical" evidence="1">
    <location>
        <begin position="176"/>
        <end position="194"/>
    </location>
</feature>
<reference evidence="3" key="1">
    <citation type="submission" date="2025-08" db="UniProtKB">
        <authorList>
            <consortium name="RefSeq"/>
        </authorList>
    </citation>
    <scope>IDENTIFICATION</scope>
    <source>
        <strain evidence="3">Aabys</strain>
        <tissue evidence="3">Whole body</tissue>
    </source>
</reference>
<accession>A0A9J7DHV9</accession>
<keyword evidence="1" id="KW-0472">Membrane</keyword>
<keyword evidence="2" id="KW-1185">Reference proteome</keyword>
<dbReference type="GeneID" id="109612684"/>
<organism evidence="2 3">
    <name type="scientific">Musca domestica</name>
    <name type="common">House fly</name>
    <dbReference type="NCBI Taxonomy" id="7370"/>
    <lineage>
        <taxon>Eukaryota</taxon>
        <taxon>Metazoa</taxon>
        <taxon>Ecdysozoa</taxon>
        <taxon>Arthropoda</taxon>
        <taxon>Hexapoda</taxon>
        <taxon>Insecta</taxon>
        <taxon>Pterygota</taxon>
        <taxon>Neoptera</taxon>
        <taxon>Endopterygota</taxon>
        <taxon>Diptera</taxon>
        <taxon>Brachycera</taxon>
        <taxon>Muscomorpha</taxon>
        <taxon>Muscoidea</taxon>
        <taxon>Muscidae</taxon>
        <taxon>Musca</taxon>
    </lineage>
</organism>
<dbReference type="RefSeq" id="XP_019892507.2">
    <property type="nucleotide sequence ID" value="XM_020036948.2"/>
</dbReference>
<dbReference type="VEuPathDB" id="VectorBase:MDOMA2_019136"/>
<sequence>MICFPKSCTNSDLKEILEVYLFQTTTYVRNVTYIRHRIVTKNYRVYEDFNFYIMIIILFGCLLIHLTVYLLRKYFVQVNRRNMNSNLKCPPGQEEEKSEKSKASLDNTFVNVGEWKSTLGSVDLRQFTMTRNSTKGQESVHKKISPQYSFYFEELLDSISLSNVVYDLLQSTSTPLCGMMFIFSLAFLTMHLIGEYSFMSNNLDLGMINNKVKQRDVLLKRYIFLMDIYFLINGANLSYDFFRSLPKDKLHSFAQLKYVFKLIVYKIIGLTPSYTFVLYASLVLDKYFYFNVTLEIPSRDYKNCSQNQMFNIFYMDTFFPLTERCMPWAWFIALKIQFYIVSCLLMLLVELQMCYAMIMGISLIILSAMAASLWLWGVTHHYGYTTSLLYELTHFNLVVDNICLFVMPYLLGIYLGHVIYRSNHNFHLNIFVFVMGWIVVFTLVGIYVFGVHFFMFHLNKWLRSFLNVLTHLMWNCMISWIVLTAQSNYGDFIYRILSFKYANALERLTPINVLIAPLIIRLILFSGDVPIYWSTGQIIAMFMGCLLATYVSSLLLYVLLDGPLMAALESLLAIHKT</sequence>
<dbReference type="PANTHER" id="PTHR11161">
    <property type="entry name" value="O-ACYLTRANSFERASE"/>
    <property type="match status" value="1"/>
</dbReference>
<dbReference type="KEGG" id="mde:109612684"/>
<evidence type="ECO:0000256" key="1">
    <source>
        <dbReference type="SAM" id="Phobius"/>
    </source>
</evidence>